<evidence type="ECO:0000313" key="1">
    <source>
        <dbReference type="EMBL" id="WGV16653.1"/>
    </source>
</evidence>
<reference evidence="1 2" key="1">
    <citation type="submission" date="2023-04" db="EMBL/GenBank/DDBJ databases">
        <title>YMD61, complete Genome.</title>
        <authorList>
            <person name="Zhang J."/>
        </authorList>
    </citation>
    <scope>NUCLEOTIDE SEQUENCE [LARGE SCALE GENOMIC DNA]</scope>
    <source>
        <strain evidence="1 2">YMD61</strain>
    </source>
</reference>
<dbReference type="InterPro" id="IPR029044">
    <property type="entry name" value="Nucleotide-diphossugar_trans"/>
</dbReference>
<dbReference type="Proteomes" id="UP001230978">
    <property type="component" value="Chromosome"/>
</dbReference>
<dbReference type="EC" id="2.4.-.-" evidence="1"/>
<dbReference type="EMBL" id="CP124535">
    <property type="protein sequence ID" value="WGV16653.1"/>
    <property type="molecule type" value="Genomic_DNA"/>
</dbReference>
<keyword evidence="1" id="KW-0328">Glycosyltransferase</keyword>
<keyword evidence="2" id="KW-1185">Reference proteome</keyword>
<sequence length="341" mass="38440">MRVLAIMTVRNEGSFLLEWLAHHRAAGITDVLVFSNDCTDGTDLMLDRLAQMGWLTHIRNDGPHEKGPQWHALKTAAAHPLTKSADWILVCDIDEFVNIHVGNRTIPALLDALPEADAITLTWRMFGNAGVVGLTDAPVTETFLQAAPDPLEWPWRAVMFKTLYRNDGRFGQPGVHRPKGQATDRQRWFDSAGRPLPGGPQRIFSPLGQPQYRLAQLNHYALGSMEGYLVKADRGRANRDASAFDLGYWVDRNHCGVEDRSILSLSSRALRDELMADPDLARLHRAAFDWRCNRFRDLMREEGWRALFGRLMMAPPTRSLTAAEARTIWTHALRPAAETDD</sequence>
<protein>
    <submittedName>
        <fullName evidence="1">Glycosyltransferase family 2 protein</fullName>
        <ecNumber evidence="1">2.4.-.-</ecNumber>
    </submittedName>
</protein>
<accession>A0ABY8Q7N3</accession>
<dbReference type="RefSeq" id="WP_281467216.1">
    <property type="nucleotide sequence ID" value="NZ_CP124535.1"/>
</dbReference>
<dbReference type="SUPFAM" id="SSF53448">
    <property type="entry name" value="Nucleotide-diphospho-sugar transferases"/>
    <property type="match status" value="1"/>
</dbReference>
<name>A0ABY8Q7N3_9RHOB</name>
<keyword evidence="1" id="KW-0808">Transferase</keyword>
<organism evidence="1 2">
    <name type="scientific">Fuscovulum ytuae</name>
    <dbReference type="NCBI Taxonomy" id="3042299"/>
    <lineage>
        <taxon>Bacteria</taxon>
        <taxon>Pseudomonadati</taxon>
        <taxon>Pseudomonadota</taxon>
        <taxon>Alphaproteobacteria</taxon>
        <taxon>Rhodobacterales</taxon>
        <taxon>Paracoccaceae</taxon>
        <taxon>Fuscovulum</taxon>
    </lineage>
</organism>
<evidence type="ECO:0000313" key="2">
    <source>
        <dbReference type="Proteomes" id="UP001230978"/>
    </source>
</evidence>
<gene>
    <name evidence="1" type="ORF">QF092_02220</name>
</gene>
<proteinExistence type="predicted"/>
<dbReference type="Pfam" id="PF13704">
    <property type="entry name" value="Glyco_tranf_2_4"/>
    <property type="match status" value="1"/>
</dbReference>
<dbReference type="GO" id="GO:0016757">
    <property type="term" value="F:glycosyltransferase activity"/>
    <property type="evidence" value="ECO:0007669"/>
    <property type="project" value="UniProtKB-KW"/>
</dbReference>